<dbReference type="GeneID" id="6008986"/>
<dbReference type="Proteomes" id="UP000001861">
    <property type="component" value="Unassembled WGS sequence"/>
</dbReference>
<sequence>MPTPIPSQPHPPSNSASYYYNLNYALPFEKVQQIAMWRIEVDRYRGGMPVIDLTEEEEEEEEGKGEDYFKRKEGLDVDVDADGEPDDRRYLYSEYTFDPRPRTALRRMNYDGVGMDLEREMEMAMGMDMDVEMYDEAAGMGVDQADDDFDWDRLTYVAEGDKRVFELPHPDVNPLVSNNLPIQIRVLFPNAFWRFEYSCFTTKRNVLTEFLSSVVPCSFPVASFVPDSVFRHPETHPHHLSVSPSQMCTDKDLIEKEYVRVIIQWNHFEEEKYLASKVLRKLPPPSPDHKASQWNNAVDHKAQWHNADRAVKFCANATRYIELHARRHRLPIDFEALFFKWYRPPAVYLYLPDETCQWDPETMYIFEQVETVLLGNLAASGEPLPEWSYYTPPPMQAEYVQV</sequence>
<accession>A8NCF5</accession>
<name>A8NCF5_COPC7</name>
<comment type="caution">
    <text evidence="1">The sequence shown here is derived from an EMBL/GenBank/DDBJ whole genome shotgun (WGS) entry which is preliminary data.</text>
</comment>
<dbReference type="EMBL" id="AACS02000009">
    <property type="protein sequence ID" value="EAU89248.2"/>
    <property type="molecule type" value="Genomic_DNA"/>
</dbReference>
<reference evidence="1 2" key="1">
    <citation type="journal article" date="2010" name="Proc. Natl. Acad. Sci. U.S.A.">
        <title>Insights into evolution of multicellular fungi from the assembled chromosomes of the mushroom Coprinopsis cinerea (Coprinus cinereus).</title>
        <authorList>
            <person name="Stajich J.E."/>
            <person name="Wilke S.K."/>
            <person name="Ahren D."/>
            <person name="Au C.H."/>
            <person name="Birren B.W."/>
            <person name="Borodovsky M."/>
            <person name="Burns C."/>
            <person name="Canback B."/>
            <person name="Casselton L.A."/>
            <person name="Cheng C.K."/>
            <person name="Deng J."/>
            <person name="Dietrich F.S."/>
            <person name="Fargo D.C."/>
            <person name="Farman M.L."/>
            <person name="Gathman A.C."/>
            <person name="Goldberg J."/>
            <person name="Guigo R."/>
            <person name="Hoegger P.J."/>
            <person name="Hooker J.B."/>
            <person name="Huggins A."/>
            <person name="James T.Y."/>
            <person name="Kamada T."/>
            <person name="Kilaru S."/>
            <person name="Kodira C."/>
            <person name="Kues U."/>
            <person name="Kupfer D."/>
            <person name="Kwan H.S."/>
            <person name="Lomsadze A."/>
            <person name="Li W."/>
            <person name="Lilly W.W."/>
            <person name="Ma L.J."/>
            <person name="Mackey A.J."/>
            <person name="Manning G."/>
            <person name="Martin F."/>
            <person name="Muraguchi H."/>
            <person name="Natvig D.O."/>
            <person name="Palmerini H."/>
            <person name="Ramesh M.A."/>
            <person name="Rehmeyer C.J."/>
            <person name="Roe B.A."/>
            <person name="Shenoy N."/>
            <person name="Stanke M."/>
            <person name="Ter-Hovhannisyan V."/>
            <person name="Tunlid A."/>
            <person name="Velagapudi R."/>
            <person name="Vision T.J."/>
            <person name="Zeng Q."/>
            <person name="Zolan M.E."/>
            <person name="Pukkila P.J."/>
        </authorList>
    </citation>
    <scope>NUCLEOTIDE SEQUENCE [LARGE SCALE GENOMIC DNA]</scope>
    <source>
        <strain evidence="2">Okayama-7 / 130 / ATCC MYA-4618 / FGSC 9003</strain>
    </source>
</reference>
<keyword evidence="2" id="KW-1185">Reference proteome</keyword>
<proteinExistence type="predicted"/>
<dbReference type="InParanoid" id="A8NCF5"/>
<dbReference type="KEGG" id="cci:CC1G_03513"/>
<dbReference type="AlphaFoldDB" id="A8NCF5"/>
<evidence type="ECO:0000313" key="2">
    <source>
        <dbReference type="Proteomes" id="UP000001861"/>
    </source>
</evidence>
<organism evidence="1 2">
    <name type="scientific">Coprinopsis cinerea (strain Okayama-7 / 130 / ATCC MYA-4618 / FGSC 9003)</name>
    <name type="common">Inky cap fungus</name>
    <name type="synonym">Hormographiella aspergillata</name>
    <dbReference type="NCBI Taxonomy" id="240176"/>
    <lineage>
        <taxon>Eukaryota</taxon>
        <taxon>Fungi</taxon>
        <taxon>Dikarya</taxon>
        <taxon>Basidiomycota</taxon>
        <taxon>Agaricomycotina</taxon>
        <taxon>Agaricomycetes</taxon>
        <taxon>Agaricomycetidae</taxon>
        <taxon>Agaricales</taxon>
        <taxon>Agaricineae</taxon>
        <taxon>Psathyrellaceae</taxon>
        <taxon>Coprinopsis</taxon>
    </lineage>
</organism>
<dbReference type="RefSeq" id="XP_001832499.2">
    <property type="nucleotide sequence ID" value="XM_001832447.2"/>
</dbReference>
<gene>
    <name evidence="1" type="ORF">CC1G_03513</name>
</gene>
<dbReference type="HOGENOM" id="CLU_685145_0_0_1"/>
<evidence type="ECO:0000313" key="1">
    <source>
        <dbReference type="EMBL" id="EAU89248.2"/>
    </source>
</evidence>
<protein>
    <submittedName>
        <fullName evidence="1">Uncharacterized protein</fullName>
    </submittedName>
</protein>
<dbReference type="VEuPathDB" id="FungiDB:CC1G_03513"/>